<dbReference type="EMBL" id="CP035485">
    <property type="protein sequence ID" value="QDI89865.1"/>
    <property type="molecule type" value="Genomic_DNA"/>
</dbReference>
<gene>
    <name evidence="3" type="primary">spoIIIAG</name>
    <name evidence="3" type="ORF">EPH95_00655</name>
</gene>
<feature type="region of interest" description="Disordered" evidence="1">
    <location>
        <begin position="42"/>
        <end position="89"/>
    </location>
</feature>
<dbReference type="Proteomes" id="UP000319756">
    <property type="component" value="Chromosome"/>
</dbReference>
<keyword evidence="2" id="KW-0812">Transmembrane</keyword>
<proteinExistence type="predicted"/>
<dbReference type="OrthoDB" id="2381602at2"/>
<evidence type="ECO:0000256" key="2">
    <source>
        <dbReference type="SAM" id="Phobius"/>
    </source>
</evidence>
<evidence type="ECO:0000256" key="1">
    <source>
        <dbReference type="SAM" id="MobiDB-lite"/>
    </source>
</evidence>
<protein>
    <submittedName>
        <fullName evidence="3">Stage III sporulation protein AG</fullName>
    </submittedName>
</protein>
<keyword evidence="4" id="KW-1185">Reference proteome</keyword>
<feature type="compositionally biased region" description="Low complexity" evidence="1">
    <location>
        <begin position="50"/>
        <end position="60"/>
    </location>
</feature>
<feature type="compositionally biased region" description="Basic and acidic residues" evidence="1">
    <location>
        <begin position="124"/>
        <end position="135"/>
    </location>
</feature>
<accession>A0A514LE69</accession>
<keyword evidence="2" id="KW-0472">Membrane</keyword>
<sequence length="218" mass="23636">MSDEKPPFSKWLPSADGSRKIRWYYLGGLLVVGILFMFIGTSGGDEEEQPGGSPSSSSGMNEEREGADVLGDDTEDNAEQQHPIGDIAELEHAYAHQLEGALESMSGVSGVDIVVNLEASESQVYEKDTTSREQTTDETDTEGGTRILEEGTEEETLVLIQDGDTEKPLLIRTEKPDVTGVLVVAEGVEELDLKESVIEAVTRTLDVPAHRVSVQSKQ</sequence>
<dbReference type="AlphaFoldDB" id="A0A514LE69"/>
<evidence type="ECO:0000313" key="3">
    <source>
        <dbReference type="EMBL" id="QDI89865.1"/>
    </source>
</evidence>
<name>A0A514LE69_9BACI</name>
<dbReference type="NCBIfam" id="TIGR02830">
    <property type="entry name" value="spore_III_AG"/>
    <property type="match status" value="1"/>
</dbReference>
<dbReference type="KEGG" id="sale:EPH95_00655"/>
<dbReference type="InterPro" id="IPR014195">
    <property type="entry name" value="Spore_III_AG"/>
</dbReference>
<feature type="transmembrane region" description="Helical" evidence="2">
    <location>
        <begin position="21"/>
        <end position="40"/>
    </location>
</feature>
<organism evidence="3 4">
    <name type="scientific">Salicibibacter halophilus</name>
    <dbReference type="NCBI Taxonomy" id="2502791"/>
    <lineage>
        <taxon>Bacteria</taxon>
        <taxon>Bacillati</taxon>
        <taxon>Bacillota</taxon>
        <taxon>Bacilli</taxon>
        <taxon>Bacillales</taxon>
        <taxon>Bacillaceae</taxon>
        <taxon>Salicibibacter</taxon>
    </lineage>
</organism>
<reference evidence="4" key="1">
    <citation type="submission" date="2019-01" db="EMBL/GenBank/DDBJ databases">
        <title>Genomic analysis of Salicibibacter sp. NKC3-5.</title>
        <authorList>
            <person name="Oh Y.J."/>
        </authorList>
    </citation>
    <scope>NUCLEOTIDE SEQUENCE [LARGE SCALE GENOMIC DNA]</scope>
    <source>
        <strain evidence="4">NKC3-5</strain>
    </source>
</reference>
<keyword evidence="2" id="KW-1133">Transmembrane helix</keyword>
<dbReference type="RefSeq" id="WP_142086447.1">
    <property type="nucleotide sequence ID" value="NZ_CP035485.1"/>
</dbReference>
<feature type="region of interest" description="Disordered" evidence="1">
    <location>
        <begin position="120"/>
        <end position="150"/>
    </location>
</feature>
<evidence type="ECO:0000313" key="4">
    <source>
        <dbReference type="Proteomes" id="UP000319756"/>
    </source>
</evidence>